<protein>
    <submittedName>
        <fullName evidence="7">NUDIX domain-containing protein</fullName>
    </submittedName>
</protein>
<organism evidence="7 8">
    <name type="scientific">Polymorphospora lycopeni</name>
    <dbReference type="NCBI Taxonomy" id="3140240"/>
    <lineage>
        <taxon>Bacteria</taxon>
        <taxon>Bacillati</taxon>
        <taxon>Actinomycetota</taxon>
        <taxon>Actinomycetes</taxon>
        <taxon>Micromonosporales</taxon>
        <taxon>Micromonosporaceae</taxon>
        <taxon>Polymorphospora</taxon>
    </lineage>
</organism>
<accession>A0ABV5CQN0</accession>
<evidence type="ECO:0000313" key="7">
    <source>
        <dbReference type="EMBL" id="MFB6394311.1"/>
    </source>
</evidence>
<dbReference type="PRINTS" id="PR00502">
    <property type="entry name" value="NUDIXFAMILY"/>
</dbReference>
<keyword evidence="3 5" id="KW-0378">Hydrolase</keyword>
<dbReference type="SUPFAM" id="SSF55811">
    <property type="entry name" value="Nudix"/>
    <property type="match status" value="1"/>
</dbReference>
<dbReference type="InterPro" id="IPR015797">
    <property type="entry name" value="NUDIX_hydrolase-like_dom_sf"/>
</dbReference>
<keyword evidence="4" id="KW-0460">Magnesium</keyword>
<evidence type="ECO:0000256" key="4">
    <source>
        <dbReference type="ARBA" id="ARBA00022842"/>
    </source>
</evidence>
<dbReference type="PANTHER" id="PTHR43046:SF12">
    <property type="entry name" value="GDP-MANNOSE MANNOSYL HYDROLASE"/>
    <property type="match status" value="1"/>
</dbReference>
<evidence type="ECO:0000313" key="8">
    <source>
        <dbReference type="Proteomes" id="UP001582793"/>
    </source>
</evidence>
<comment type="caution">
    <text evidence="7">The sequence shown here is derived from an EMBL/GenBank/DDBJ whole genome shotgun (WGS) entry which is preliminary data.</text>
</comment>
<dbReference type="Proteomes" id="UP001582793">
    <property type="component" value="Unassembled WGS sequence"/>
</dbReference>
<gene>
    <name evidence="7" type="ORF">AAFH96_14505</name>
</gene>
<dbReference type="Pfam" id="PF00293">
    <property type="entry name" value="NUDIX"/>
    <property type="match status" value="1"/>
</dbReference>
<dbReference type="EMBL" id="JBCGDC010000034">
    <property type="protein sequence ID" value="MFB6394311.1"/>
    <property type="molecule type" value="Genomic_DNA"/>
</dbReference>
<comment type="similarity">
    <text evidence="2 5">Belongs to the Nudix hydrolase family.</text>
</comment>
<evidence type="ECO:0000256" key="2">
    <source>
        <dbReference type="ARBA" id="ARBA00005582"/>
    </source>
</evidence>
<dbReference type="InterPro" id="IPR000086">
    <property type="entry name" value="NUDIX_hydrolase_dom"/>
</dbReference>
<dbReference type="Gene3D" id="3.90.79.10">
    <property type="entry name" value="Nucleoside Triphosphate Pyrophosphohydrolase"/>
    <property type="match status" value="1"/>
</dbReference>
<evidence type="ECO:0000256" key="5">
    <source>
        <dbReference type="RuleBase" id="RU003476"/>
    </source>
</evidence>
<name>A0ABV5CQN0_9ACTN</name>
<evidence type="ECO:0000259" key="6">
    <source>
        <dbReference type="PROSITE" id="PS51462"/>
    </source>
</evidence>
<dbReference type="CDD" id="cd04685">
    <property type="entry name" value="NUDIX_Hydrolase"/>
    <property type="match status" value="1"/>
</dbReference>
<dbReference type="InterPro" id="IPR020084">
    <property type="entry name" value="NUDIX_hydrolase_CS"/>
</dbReference>
<evidence type="ECO:0000256" key="1">
    <source>
        <dbReference type="ARBA" id="ARBA00001946"/>
    </source>
</evidence>
<keyword evidence="8" id="KW-1185">Reference proteome</keyword>
<reference evidence="7 8" key="1">
    <citation type="submission" date="2024-04" db="EMBL/GenBank/DDBJ databases">
        <title>Polymorphospora sp. isolated from Baiyangdian Lake in Xiong'an New Area.</title>
        <authorList>
            <person name="Zhang X."/>
            <person name="Liu J."/>
        </authorList>
    </citation>
    <scope>NUCLEOTIDE SEQUENCE [LARGE SCALE GENOMIC DNA]</scope>
    <source>
        <strain evidence="7 8">2-325</strain>
    </source>
</reference>
<sequence length="157" mass="18135">MPDFILRRAARVLLVDRAGRVLLFNGFDPARPDHRYWFTPGGGLEPAESPAAGAARELAEETGLQLTPAELGDPVRHEEVEFPFDGRWYRQEQDFFLARVTSWQVDTRGFDEVERHSIESHRWWSADELERTAERFYPEDLPGLLRQLTAVPWEPAC</sequence>
<evidence type="ECO:0000256" key="3">
    <source>
        <dbReference type="ARBA" id="ARBA00022801"/>
    </source>
</evidence>
<dbReference type="PROSITE" id="PS51462">
    <property type="entry name" value="NUDIX"/>
    <property type="match status" value="1"/>
</dbReference>
<proteinExistence type="inferred from homology"/>
<feature type="domain" description="Nudix hydrolase" evidence="6">
    <location>
        <begin position="5"/>
        <end position="149"/>
    </location>
</feature>
<dbReference type="PANTHER" id="PTHR43046">
    <property type="entry name" value="GDP-MANNOSE MANNOSYL HYDROLASE"/>
    <property type="match status" value="1"/>
</dbReference>
<dbReference type="InterPro" id="IPR020476">
    <property type="entry name" value="Nudix_hydrolase"/>
</dbReference>
<comment type="cofactor">
    <cofactor evidence="1">
        <name>Mg(2+)</name>
        <dbReference type="ChEBI" id="CHEBI:18420"/>
    </cofactor>
</comment>
<dbReference type="RefSeq" id="WP_375734502.1">
    <property type="nucleotide sequence ID" value="NZ_JBCGDC010000034.1"/>
</dbReference>
<dbReference type="PROSITE" id="PS00893">
    <property type="entry name" value="NUDIX_BOX"/>
    <property type="match status" value="1"/>
</dbReference>